<dbReference type="AlphaFoldDB" id="E9I802"/>
<keyword evidence="2" id="KW-0812">Transmembrane</keyword>
<dbReference type="InterPro" id="IPR022385">
    <property type="entry name" value="Rhs_assc_core"/>
</dbReference>
<keyword evidence="2" id="KW-1133">Transmembrane helix</keyword>
<dbReference type="InterPro" id="IPR050708">
    <property type="entry name" value="T6SS_VgrG/RHS"/>
</dbReference>
<dbReference type="Gene3D" id="2.180.10.10">
    <property type="entry name" value="RHS repeat-associated core"/>
    <property type="match status" value="1"/>
</dbReference>
<accession>E9I802</accession>
<dbReference type="PANTHER" id="PTHR32305:SF15">
    <property type="entry name" value="PROTEIN RHSA-RELATED"/>
    <property type="match status" value="1"/>
</dbReference>
<reference evidence="4 5" key="1">
    <citation type="journal article" date="2011" name="Science">
        <title>The ecoresponsive genome of Daphnia pulex.</title>
        <authorList>
            <person name="Colbourne J.K."/>
            <person name="Pfrender M.E."/>
            <person name="Gilbert D."/>
            <person name="Thomas W.K."/>
            <person name="Tucker A."/>
            <person name="Oakley T.H."/>
            <person name="Tokishita S."/>
            <person name="Aerts A."/>
            <person name="Arnold G.J."/>
            <person name="Basu M.K."/>
            <person name="Bauer D.J."/>
            <person name="Caceres C.E."/>
            <person name="Carmel L."/>
            <person name="Casola C."/>
            <person name="Choi J.H."/>
            <person name="Detter J.C."/>
            <person name="Dong Q."/>
            <person name="Dusheyko S."/>
            <person name="Eads B.D."/>
            <person name="Frohlich T."/>
            <person name="Geiler-Samerotte K.A."/>
            <person name="Gerlach D."/>
            <person name="Hatcher P."/>
            <person name="Jogdeo S."/>
            <person name="Krijgsveld J."/>
            <person name="Kriventseva E.V."/>
            <person name="Kultz D."/>
            <person name="Laforsch C."/>
            <person name="Lindquist E."/>
            <person name="Lopez J."/>
            <person name="Manak J.R."/>
            <person name="Muller J."/>
            <person name="Pangilinan J."/>
            <person name="Patwardhan R.P."/>
            <person name="Pitluck S."/>
            <person name="Pritham E.J."/>
            <person name="Rechtsteiner A."/>
            <person name="Rho M."/>
            <person name="Rogozin I.B."/>
            <person name="Sakarya O."/>
            <person name="Salamov A."/>
            <person name="Schaack S."/>
            <person name="Shapiro H."/>
            <person name="Shiga Y."/>
            <person name="Skalitzky C."/>
            <person name="Smith Z."/>
            <person name="Souvorov A."/>
            <person name="Sung W."/>
            <person name="Tang Z."/>
            <person name="Tsuchiya D."/>
            <person name="Tu H."/>
            <person name="Vos H."/>
            <person name="Wang M."/>
            <person name="Wolf Y.I."/>
            <person name="Yamagata H."/>
            <person name="Yamada T."/>
            <person name="Ye Y."/>
            <person name="Shaw J.R."/>
            <person name="Andrews J."/>
            <person name="Crease T.J."/>
            <person name="Tang H."/>
            <person name="Lucas S.M."/>
            <person name="Robertson H.M."/>
            <person name="Bork P."/>
            <person name="Koonin E.V."/>
            <person name="Zdobnov E.M."/>
            <person name="Grigoriev I.V."/>
            <person name="Lynch M."/>
            <person name="Boore J.L."/>
        </authorList>
    </citation>
    <scope>NUCLEOTIDE SEQUENCE [LARGE SCALE GENOMIC DNA]</scope>
</reference>
<dbReference type="OrthoDB" id="5426877at2759"/>
<name>E9I802_DAPPU</name>
<dbReference type="PANTHER" id="PTHR32305">
    <property type="match status" value="1"/>
</dbReference>
<dbReference type="NCBIfam" id="TIGR03696">
    <property type="entry name" value="Rhs_assc_core"/>
    <property type="match status" value="1"/>
</dbReference>
<dbReference type="EMBL" id="GL737656">
    <property type="protein sequence ID" value="EFX59878.1"/>
    <property type="molecule type" value="Genomic_DNA"/>
</dbReference>
<dbReference type="KEGG" id="dpx:DAPPUDRAFT_346670"/>
<sequence>EPDTLYVRDEEGRVLYDRRIAYSPEFKSIPVSIVSTSYIYGPRGLAGFIRNGAFHSVWTDHSGSIRLVLKDGQVVAAYDYLPYGQLMRSYGNDPAAGIFYRYTGQEWDQETGLYNYHARLYDPDIGRFYQPDPREQYFSPYKYVGNSPVSLIDPDGEIGFVMVAAMVILALGGAFLSAAALNKKWNPGQWDWTSSKTWLGILGGGISGAVIPGFAVTAVATVGITATVLATTGVAYVSAAAANDHFDLSKWDWKNPGT</sequence>
<dbReference type="STRING" id="6669.E9I802"/>
<evidence type="ECO:0000313" key="5">
    <source>
        <dbReference type="Proteomes" id="UP000000305"/>
    </source>
</evidence>
<feature type="transmembrane region" description="Helical" evidence="2">
    <location>
        <begin position="158"/>
        <end position="181"/>
    </location>
</feature>
<dbReference type="Pfam" id="PF25023">
    <property type="entry name" value="TEN_YD-shell"/>
    <property type="match status" value="1"/>
</dbReference>
<gene>
    <name evidence="4" type="ORF">DAPPUDRAFT_346670</name>
</gene>
<dbReference type="HOGENOM" id="CLU_1084039_0_0_1"/>
<evidence type="ECO:0000256" key="2">
    <source>
        <dbReference type="SAM" id="Phobius"/>
    </source>
</evidence>
<feature type="non-terminal residue" evidence="4">
    <location>
        <position position="1"/>
    </location>
</feature>
<dbReference type="Proteomes" id="UP000000305">
    <property type="component" value="Unassembled WGS sequence"/>
</dbReference>
<keyword evidence="1" id="KW-0677">Repeat</keyword>
<proteinExistence type="predicted"/>
<feature type="non-terminal residue" evidence="4">
    <location>
        <position position="258"/>
    </location>
</feature>
<keyword evidence="2" id="KW-0472">Membrane</keyword>
<evidence type="ECO:0000313" key="4">
    <source>
        <dbReference type="EMBL" id="EFX59878.1"/>
    </source>
</evidence>
<feature type="domain" description="Teneurin-like YD-shell" evidence="3">
    <location>
        <begin position="36"/>
        <end position="132"/>
    </location>
</feature>
<dbReference type="eggNOG" id="ENOG502SGPU">
    <property type="taxonomic scope" value="Eukaryota"/>
</dbReference>
<dbReference type="InParanoid" id="E9I802"/>
<evidence type="ECO:0000259" key="3">
    <source>
        <dbReference type="Pfam" id="PF25023"/>
    </source>
</evidence>
<dbReference type="InterPro" id="IPR056823">
    <property type="entry name" value="TEN-like_YD-shell"/>
</dbReference>
<protein>
    <recommendedName>
        <fullName evidence="3">Teneurin-like YD-shell domain-containing protein</fullName>
    </recommendedName>
</protein>
<evidence type="ECO:0000256" key="1">
    <source>
        <dbReference type="ARBA" id="ARBA00022737"/>
    </source>
</evidence>
<keyword evidence="5" id="KW-1185">Reference proteome</keyword>
<organism evidence="4 5">
    <name type="scientific">Daphnia pulex</name>
    <name type="common">Water flea</name>
    <dbReference type="NCBI Taxonomy" id="6669"/>
    <lineage>
        <taxon>Eukaryota</taxon>
        <taxon>Metazoa</taxon>
        <taxon>Ecdysozoa</taxon>
        <taxon>Arthropoda</taxon>
        <taxon>Crustacea</taxon>
        <taxon>Branchiopoda</taxon>
        <taxon>Diplostraca</taxon>
        <taxon>Cladocera</taxon>
        <taxon>Anomopoda</taxon>
        <taxon>Daphniidae</taxon>
        <taxon>Daphnia</taxon>
    </lineage>
</organism>